<feature type="transmembrane region" description="Helical" evidence="6">
    <location>
        <begin position="20"/>
        <end position="41"/>
    </location>
</feature>
<keyword evidence="6" id="KW-1133">Transmembrane helix</keyword>
<organism evidence="8 9">
    <name type="scientific">Cherax quadricarinatus</name>
    <name type="common">Australian red claw crayfish</name>
    <dbReference type="NCBI Taxonomy" id="27406"/>
    <lineage>
        <taxon>Eukaryota</taxon>
        <taxon>Metazoa</taxon>
        <taxon>Ecdysozoa</taxon>
        <taxon>Arthropoda</taxon>
        <taxon>Crustacea</taxon>
        <taxon>Multicrustacea</taxon>
        <taxon>Malacostraca</taxon>
        <taxon>Eumalacostraca</taxon>
        <taxon>Eucarida</taxon>
        <taxon>Decapoda</taxon>
        <taxon>Pleocyemata</taxon>
        <taxon>Astacidea</taxon>
        <taxon>Parastacoidea</taxon>
        <taxon>Parastacidae</taxon>
        <taxon>Cherax</taxon>
    </lineage>
</organism>
<dbReference type="SUPFAM" id="SSF51445">
    <property type="entry name" value="(Trans)glycosidases"/>
    <property type="match status" value="1"/>
</dbReference>
<reference evidence="8 9" key="1">
    <citation type="journal article" date="2024" name="BMC Genomics">
        <title>Genome assembly of redclaw crayfish (Cherax quadricarinatus) provides insights into its immune adaptation and hypoxia tolerance.</title>
        <authorList>
            <person name="Liu Z."/>
            <person name="Zheng J."/>
            <person name="Li H."/>
            <person name="Fang K."/>
            <person name="Wang S."/>
            <person name="He J."/>
            <person name="Zhou D."/>
            <person name="Weng S."/>
            <person name="Chi M."/>
            <person name="Gu Z."/>
            <person name="He J."/>
            <person name="Li F."/>
            <person name="Wang M."/>
        </authorList>
    </citation>
    <scope>NUCLEOTIDE SEQUENCE [LARGE SCALE GENOMIC DNA]</scope>
    <source>
        <strain evidence="8">ZL_2023a</strain>
    </source>
</reference>
<feature type="domain" description="Glycosyl hydrolase family 13 catalytic" evidence="7">
    <location>
        <begin position="62"/>
        <end position="312"/>
    </location>
</feature>
<dbReference type="Pfam" id="PF00128">
    <property type="entry name" value="Alpha-amylase"/>
    <property type="match status" value="1"/>
</dbReference>
<dbReference type="PANTHER" id="PTHR10357:SF179">
    <property type="entry name" value="NEUTRAL AND BASIC AMINO ACID TRANSPORT PROTEIN RBAT"/>
    <property type="match status" value="1"/>
</dbReference>
<keyword evidence="6" id="KW-0472">Membrane</keyword>
<comment type="similarity">
    <text evidence="2">Belongs to the glycosyl hydrolase 13 family.</text>
</comment>
<dbReference type="GO" id="GO:0005975">
    <property type="term" value="P:carbohydrate metabolic process"/>
    <property type="evidence" value="ECO:0007669"/>
    <property type="project" value="InterPro"/>
</dbReference>
<dbReference type="EMBL" id="JARKIK010000074">
    <property type="protein sequence ID" value="KAK8727918.1"/>
    <property type="molecule type" value="Genomic_DNA"/>
</dbReference>
<evidence type="ECO:0000313" key="9">
    <source>
        <dbReference type="Proteomes" id="UP001445076"/>
    </source>
</evidence>
<dbReference type="InterPro" id="IPR045857">
    <property type="entry name" value="O16G_dom_2"/>
</dbReference>
<evidence type="ECO:0000256" key="1">
    <source>
        <dbReference type="ARBA" id="ARBA00001657"/>
    </source>
</evidence>
<dbReference type="FunFam" id="3.90.400.10:FF:000001">
    <property type="entry name" value="Maltase A3, isoform A"/>
    <property type="match status" value="1"/>
</dbReference>
<evidence type="ECO:0000256" key="5">
    <source>
        <dbReference type="ARBA" id="ARBA00023295"/>
    </source>
</evidence>
<sequence length="312" mass="35970">DHTTMAWLVAGRQMAHKSVFGFLFALLFIGVVVIIIVCFTAKYGKRDKEVTEPFWKTSVVFQVYPPSLYDAHPDGIGDITGIMSKADYLAELGVGAVWISPVYTSPMKDFGYDISDFTDINPIFGTMADFDELVSAFHQRGLKVIMDFVPNHTSDQHEWFQKSVAREDPYTDYYIWADSKGGTDNTTRQPPNNWLSVFRGSAWEWSEERQQFYYHQFLAEQPDLNYRNSIVREEMKNVLLFWINKGVDGFRVDAIKHLFEAEDLSLDEPVAADSGITDPDDYGYLNHTYTVDQPETFTVLHEWRQLLDLYTD</sequence>
<keyword evidence="4" id="KW-0325">Glycoprotein</keyword>
<comment type="catalytic activity">
    <reaction evidence="1">
        <text>Hydrolysis of terminal, non-reducing (1-&gt;4)-linked alpha-D-glucose residues with release of alpha-D-glucose.</text>
        <dbReference type="EC" id="3.2.1.20"/>
    </reaction>
</comment>
<evidence type="ECO:0000256" key="6">
    <source>
        <dbReference type="SAM" id="Phobius"/>
    </source>
</evidence>
<keyword evidence="9" id="KW-1185">Reference proteome</keyword>
<keyword evidence="6" id="KW-0812">Transmembrane</keyword>
<gene>
    <name evidence="8" type="ORF">OTU49_009515</name>
</gene>
<keyword evidence="5" id="KW-0326">Glycosidase</keyword>
<protein>
    <recommendedName>
        <fullName evidence="3">alpha-glucosidase</fullName>
        <ecNumber evidence="3">3.2.1.20</ecNumber>
    </recommendedName>
</protein>
<proteinExistence type="inferred from homology"/>
<dbReference type="GO" id="GO:0004558">
    <property type="term" value="F:alpha-1,4-glucosidase activity"/>
    <property type="evidence" value="ECO:0007669"/>
    <property type="project" value="UniProtKB-EC"/>
</dbReference>
<dbReference type="AlphaFoldDB" id="A0AAW0WA86"/>
<evidence type="ECO:0000259" key="7">
    <source>
        <dbReference type="SMART" id="SM00642"/>
    </source>
</evidence>
<keyword evidence="5" id="KW-0378">Hydrolase</keyword>
<evidence type="ECO:0000256" key="3">
    <source>
        <dbReference type="ARBA" id="ARBA00012741"/>
    </source>
</evidence>
<dbReference type="Gene3D" id="3.90.400.10">
    <property type="entry name" value="Oligo-1,6-glucosidase, Domain 2"/>
    <property type="match status" value="1"/>
</dbReference>
<dbReference type="SMART" id="SM00642">
    <property type="entry name" value="Aamy"/>
    <property type="match status" value="1"/>
</dbReference>
<name>A0AAW0WA86_CHEQU</name>
<dbReference type="InterPro" id="IPR017853">
    <property type="entry name" value="GH"/>
</dbReference>
<feature type="non-terminal residue" evidence="8">
    <location>
        <position position="312"/>
    </location>
</feature>
<evidence type="ECO:0000256" key="4">
    <source>
        <dbReference type="ARBA" id="ARBA00023180"/>
    </source>
</evidence>
<dbReference type="Proteomes" id="UP001445076">
    <property type="component" value="Unassembled WGS sequence"/>
</dbReference>
<dbReference type="PANTHER" id="PTHR10357">
    <property type="entry name" value="ALPHA-AMYLASE FAMILY MEMBER"/>
    <property type="match status" value="1"/>
</dbReference>
<evidence type="ECO:0000313" key="8">
    <source>
        <dbReference type="EMBL" id="KAK8727918.1"/>
    </source>
</evidence>
<dbReference type="EC" id="3.2.1.20" evidence="3"/>
<evidence type="ECO:0000256" key="2">
    <source>
        <dbReference type="ARBA" id="ARBA00008061"/>
    </source>
</evidence>
<feature type="non-terminal residue" evidence="8">
    <location>
        <position position="1"/>
    </location>
</feature>
<comment type="caution">
    <text evidence="8">The sequence shown here is derived from an EMBL/GenBank/DDBJ whole genome shotgun (WGS) entry which is preliminary data.</text>
</comment>
<dbReference type="Gene3D" id="3.20.20.80">
    <property type="entry name" value="Glycosidases"/>
    <property type="match status" value="1"/>
</dbReference>
<dbReference type="InterPro" id="IPR006047">
    <property type="entry name" value="GH13_cat_dom"/>
</dbReference>
<accession>A0AAW0WA86</accession>